<dbReference type="RefSeq" id="WP_322443461.1">
    <property type="nucleotide sequence ID" value="NZ_JAXOTQ010000057.1"/>
</dbReference>
<feature type="region of interest" description="Disordered" evidence="3">
    <location>
        <begin position="326"/>
        <end position="364"/>
    </location>
</feature>
<dbReference type="Gene3D" id="1.10.10.10">
    <property type="entry name" value="Winged helix-like DNA-binding domain superfamily/Winged helix DNA-binding domain"/>
    <property type="match status" value="1"/>
</dbReference>
<protein>
    <submittedName>
        <fullName evidence="6">BTAD domain-containing putative transcriptional regulator</fullName>
    </submittedName>
</protein>
<evidence type="ECO:0000259" key="5">
    <source>
        <dbReference type="SMART" id="SM01043"/>
    </source>
</evidence>
<dbReference type="SMART" id="SM01043">
    <property type="entry name" value="BTAD"/>
    <property type="match status" value="1"/>
</dbReference>
<gene>
    <name evidence="6" type="ORF">U2F25_31555</name>
</gene>
<dbReference type="PANTHER" id="PTHR35807">
    <property type="entry name" value="TRANSCRIPTIONAL REGULATOR REDD-RELATED"/>
    <property type="match status" value="1"/>
</dbReference>
<evidence type="ECO:0000313" key="6">
    <source>
        <dbReference type="EMBL" id="MDZ5493942.1"/>
    </source>
</evidence>
<evidence type="ECO:0000256" key="2">
    <source>
        <dbReference type="ARBA" id="ARBA00023163"/>
    </source>
</evidence>
<dbReference type="InterPro" id="IPR036388">
    <property type="entry name" value="WH-like_DNA-bd_sf"/>
</dbReference>
<dbReference type="Gene3D" id="1.25.40.10">
    <property type="entry name" value="Tetratricopeptide repeat domain"/>
    <property type="match status" value="1"/>
</dbReference>
<dbReference type="InterPro" id="IPR011990">
    <property type="entry name" value="TPR-like_helical_dom_sf"/>
</dbReference>
<dbReference type="Proteomes" id="UP001290101">
    <property type="component" value="Unassembled WGS sequence"/>
</dbReference>
<feature type="domain" description="Bacterial transcriptional activator" evidence="5">
    <location>
        <begin position="463"/>
        <end position="595"/>
    </location>
</feature>
<feature type="signal peptide" evidence="4">
    <location>
        <begin position="1"/>
        <end position="17"/>
    </location>
</feature>
<dbReference type="Pfam" id="PF03704">
    <property type="entry name" value="BTAD"/>
    <property type="match status" value="1"/>
</dbReference>
<evidence type="ECO:0000313" key="7">
    <source>
        <dbReference type="Proteomes" id="UP001290101"/>
    </source>
</evidence>
<organism evidence="6 7">
    <name type="scientific">Micromonospora sicca</name>
    <dbReference type="NCBI Taxonomy" id="2202420"/>
    <lineage>
        <taxon>Bacteria</taxon>
        <taxon>Bacillati</taxon>
        <taxon>Actinomycetota</taxon>
        <taxon>Actinomycetes</taxon>
        <taxon>Micromonosporales</taxon>
        <taxon>Micromonosporaceae</taxon>
        <taxon>Micromonospora</taxon>
    </lineage>
</organism>
<dbReference type="PANTHER" id="PTHR35807:SF1">
    <property type="entry name" value="TRANSCRIPTIONAL REGULATOR REDD"/>
    <property type="match status" value="1"/>
</dbReference>
<name>A0ABU5JMT5_9ACTN</name>
<dbReference type="InterPro" id="IPR051677">
    <property type="entry name" value="AfsR-DnrI-RedD_regulator"/>
</dbReference>
<comment type="caution">
    <text evidence="6">The sequence shown here is derived from an EMBL/GenBank/DDBJ whole genome shotgun (WGS) entry which is preliminary data.</text>
</comment>
<keyword evidence="2" id="KW-0804">Transcription</keyword>
<dbReference type="EMBL" id="JAXOTQ010000057">
    <property type="protein sequence ID" value="MDZ5493942.1"/>
    <property type="molecule type" value="Genomic_DNA"/>
</dbReference>
<keyword evidence="1" id="KW-0805">Transcription regulation</keyword>
<evidence type="ECO:0000256" key="3">
    <source>
        <dbReference type="SAM" id="MobiDB-lite"/>
    </source>
</evidence>
<reference evidence="6 7" key="1">
    <citation type="submission" date="2023-12" db="EMBL/GenBank/DDBJ databases">
        <title>Micromonospora sp. nov., isolated from Atacama Desert.</title>
        <authorList>
            <person name="Carro L."/>
            <person name="Golinska P."/>
            <person name="Klenk H.-P."/>
            <person name="Goodfellow M."/>
        </authorList>
    </citation>
    <scope>NUCLEOTIDE SEQUENCE [LARGE SCALE GENOMIC DNA]</scope>
    <source>
        <strain evidence="6 7">4G53</strain>
    </source>
</reference>
<evidence type="ECO:0000256" key="1">
    <source>
        <dbReference type="ARBA" id="ARBA00023015"/>
    </source>
</evidence>
<evidence type="ECO:0000256" key="4">
    <source>
        <dbReference type="SAM" id="SignalP"/>
    </source>
</evidence>
<feature type="chain" id="PRO_5045175772" evidence="4">
    <location>
        <begin position="18"/>
        <end position="604"/>
    </location>
</feature>
<accession>A0ABU5JMT5</accession>
<keyword evidence="4" id="KW-0732">Signal</keyword>
<feature type="region of interest" description="Disordered" evidence="3">
    <location>
        <begin position="22"/>
        <end position="52"/>
    </location>
</feature>
<proteinExistence type="predicted"/>
<keyword evidence="7" id="KW-1185">Reference proteome</keyword>
<dbReference type="InterPro" id="IPR005158">
    <property type="entry name" value="BTAD"/>
</dbReference>
<sequence>MPLPTPLQATASGMAGAAVFSVTANPTSPPQPPAPVAAGSLETPGTPATAEADWSSSVQVDGGILLSGGWLPREVAEQVALAGALVWLRRRRAYRPGLAGRDDADLSPLPATAAAVQAALVDHPASRPNAVPAEASVPVATATISGLPAAGVGLIGPGALAAARGLLVTVLLTGQNRPAVPLVVTRAALSTLVGTAAEAIRHRPPHLQVMPTLHDAVKLIESSPTRHAGLEREKPQRRENVAAVTGEPAAVLIVDSPSGALAQRLAGLCAAGASNVVVLGQWPAGASWHVDAAGHTHDPRRPGWAGPRLCVLDTVAATDLLTVMGHIDPAPPTAPDPQRSHRPLPLSPRIPRQASRDTRAGSGGRRIQLRVLGEPMLSVDGATLTIRRAAALQALVFLAAHPAGAHSGQMVEALWPGLPRHSLTGRLYTALSELRGAIRAASGLDVIDNADDRYRLNPTHVDTDLWRFHTTVQHAATAVTDRPLAWQAVIDAYPAEVAAGRAWPWLDPIREAVRRHVIDAHVVLAAAAPTPRQALHLLQAAIRVDPYNADLHTRVMNALAALGEHQTAVELHDTYTRRLAAAGLDADEADGTAVRLRGATTPTQ</sequence>